<proteinExistence type="predicted"/>
<dbReference type="SUPFAM" id="SSF53187">
    <property type="entry name" value="Zn-dependent exopeptidases"/>
    <property type="match status" value="1"/>
</dbReference>
<name>A0ABT7MSD5_9BACL</name>
<dbReference type="RefSeq" id="WP_232819670.1">
    <property type="nucleotide sequence ID" value="NZ_CP183078.1"/>
</dbReference>
<protein>
    <submittedName>
        <fullName evidence="1">Uncharacterized protein</fullName>
    </submittedName>
</protein>
<reference evidence="1 2" key="1">
    <citation type="submission" date="2023-06" db="EMBL/GenBank/DDBJ databases">
        <title>Influencing factors and mechanism of Cr(VI) reduction by facultative anaerobic Exiguobacterium sp. PY14.</title>
        <authorList>
            <person name="Zou L."/>
        </authorList>
    </citation>
    <scope>NUCLEOTIDE SEQUENCE [LARGE SCALE GENOMIC DNA]</scope>
    <source>
        <strain evidence="1 2">PY14</strain>
    </source>
</reference>
<accession>A0ABT7MSD5</accession>
<evidence type="ECO:0000313" key="2">
    <source>
        <dbReference type="Proteomes" id="UP001230807"/>
    </source>
</evidence>
<evidence type="ECO:0000313" key="1">
    <source>
        <dbReference type="EMBL" id="MDL5378085.1"/>
    </source>
</evidence>
<organism evidence="1 2">
    <name type="scientific">Exiguobacterium mexicanum</name>
    <dbReference type="NCBI Taxonomy" id="340146"/>
    <lineage>
        <taxon>Bacteria</taxon>
        <taxon>Bacillati</taxon>
        <taxon>Bacillota</taxon>
        <taxon>Bacilli</taxon>
        <taxon>Bacillales</taxon>
        <taxon>Bacillales Family XII. Incertae Sedis</taxon>
        <taxon>Exiguobacterium</taxon>
    </lineage>
</organism>
<keyword evidence="2" id="KW-1185">Reference proteome</keyword>
<comment type="caution">
    <text evidence="1">The sequence shown here is derived from an EMBL/GenBank/DDBJ whole genome shotgun (WGS) entry which is preliminary data.</text>
</comment>
<dbReference type="Proteomes" id="UP001230807">
    <property type="component" value="Unassembled WGS sequence"/>
</dbReference>
<sequence>MNDWKATRNGGSSDAKVFAEFGIPSVNLSIGYRDEHTDFEEVDYCATFETVVLVETVLSHRLIQQNS</sequence>
<dbReference type="EMBL" id="JASWER010000016">
    <property type="protein sequence ID" value="MDL5378085.1"/>
    <property type="molecule type" value="Genomic_DNA"/>
</dbReference>
<dbReference type="Gene3D" id="3.40.630.10">
    <property type="entry name" value="Zn peptidases"/>
    <property type="match status" value="1"/>
</dbReference>
<gene>
    <name evidence="1" type="ORF">QR695_13840</name>
</gene>